<feature type="compositionally biased region" description="Basic and acidic residues" evidence="1">
    <location>
        <begin position="463"/>
        <end position="485"/>
    </location>
</feature>
<evidence type="ECO:0000313" key="3">
    <source>
        <dbReference type="EMBL" id="AHG00959.1"/>
    </source>
</evidence>
<dbReference type="STRING" id="797299.HALLA_11760"/>
<proteinExistence type="predicted"/>
<dbReference type="HOGENOM" id="CLU_537060_0_0_2"/>
<evidence type="ECO:0000313" key="4">
    <source>
        <dbReference type="Proteomes" id="UP000019024"/>
    </source>
</evidence>
<organism evidence="3 4">
    <name type="scientific">Halostagnicola larsenii XH-48</name>
    <dbReference type="NCBI Taxonomy" id="797299"/>
    <lineage>
        <taxon>Archaea</taxon>
        <taxon>Methanobacteriati</taxon>
        <taxon>Methanobacteriota</taxon>
        <taxon>Stenosarchaea group</taxon>
        <taxon>Halobacteria</taxon>
        <taxon>Halobacteriales</taxon>
        <taxon>Natrialbaceae</taxon>
        <taxon>Halostagnicola</taxon>
    </lineage>
</organism>
<feature type="compositionally biased region" description="Acidic residues" evidence="1">
    <location>
        <begin position="451"/>
        <end position="462"/>
    </location>
</feature>
<dbReference type="OrthoDB" id="387627at2157"/>
<gene>
    <name evidence="2" type="ORF">HALLA_11760</name>
    <name evidence="3" type="ORF">HALLA_12060</name>
</gene>
<feature type="region of interest" description="Disordered" evidence="1">
    <location>
        <begin position="398"/>
        <end position="428"/>
    </location>
</feature>
<dbReference type="RefSeq" id="WP_049952639.1">
    <property type="nucleotide sequence ID" value="NZ_CP007055.1"/>
</dbReference>
<name>W0JQT0_9EURY</name>
<dbReference type="EMBL" id="CP007055">
    <property type="protein sequence ID" value="AHG00959.1"/>
    <property type="molecule type" value="Genomic_DNA"/>
</dbReference>
<dbReference type="Proteomes" id="UP000019024">
    <property type="component" value="Chromosome"/>
</dbReference>
<keyword evidence="4" id="KW-1185">Reference proteome</keyword>
<feature type="region of interest" description="Disordered" evidence="1">
    <location>
        <begin position="199"/>
        <end position="224"/>
    </location>
</feature>
<dbReference type="AlphaFoldDB" id="W0JQT0"/>
<accession>W0JQT0</accession>
<sequence length="507" mass="55555">MRRLPPGVRYLQNTDDDDVEHAARQMADGNPDMDLDIARELCEDMQDRGVLEDYLEADPDEDDDDLAALAEFRNPGDIRRIEMDGDGVKYENVMLLAPGAWTDAGSRSTAIYSAEGIRASAENWVDPETGDDVEEAEINFLHGPALHNAASLGDIGTIPTDSIIVDDQDRMYGDIKLHGESPASQASIELMDEVLESADDPGTQTPPVGPSVEIVGEESETDPETGASRLTEMWYSGVGLVFGPASRPVEMEQQARGRAIAMAEDHGYDHTGLILRSGGESGPPGSGETPLNTSRHAGDMGKKQRQRINKLLAEMQQVLQEGGDLELIQTLIEQYRQSEGDMEAPASEFLAWVGENADVDPEEIQDSLEKFVEDAGADDLEEAAVQGLEEWVMENMAEEPEGDGDGDENGDENGDGMGQEELREAVDTIGKFTSELESVKEMLSEYKGDVDETVEELEDEIEEKERRLSKLEDQPVRQAREHQNGEDFYSEDGDSGGSGEHEDVMLT</sequence>
<reference evidence="3 4" key="1">
    <citation type="submission" date="2014-01" db="EMBL/GenBank/DDBJ databases">
        <authorList>
            <consortium name="DOE Joint Genome Institute"/>
            <person name="Anderson I."/>
            <person name="Huntemann M."/>
            <person name="Han J."/>
            <person name="Chen A."/>
            <person name="Kyrpides N."/>
            <person name="Mavromatis K."/>
            <person name="Markowitz V."/>
            <person name="Palaniappan K."/>
            <person name="Ivanova N."/>
            <person name="Schaumberg A."/>
            <person name="Pati A."/>
            <person name="Liolios K."/>
            <person name="Nordberg H.P."/>
            <person name="Cantor M.N."/>
            <person name="Hua S.X."/>
            <person name="Woyke T."/>
        </authorList>
    </citation>
    <scope>NUCLEOTIDE SEQUENCE [LARGE SCALE GENOMIC DNA]</scope>
    <source>
        <strain evidence="3 4">XH-48</strain>
    </source>
</reference>
<evidence type="ECO:0000256" key="1">
    <source>
        <dbReference type="SAM" id="MobiDB-lite"/>
    </source>
</evidence>
<evidence type="ECO:0000313" key="2">
    <source>
        <dbReference type="EMBL" id="AHG00910.1"/>
    </source>
</evidence>
<dbReference type="EMBL" id="CP007055">
    <property type="protein sequence ID" value="AHG00910.1"/>
    <property type="molecule type" value="Genomic_DNA"/>
</dbReference>
<feature type="compositionally biased region" description="Acidic residues" evidence="1">
    <location>
        <begin position="398"/>
        <end position="414"/>
    </location>
</feature>
<dbReference type="KEGG" id="hlr:HALLA_11760"/>
<feature type="region of interest" description="Disordered" evidence="1">
    <location>
        <begin position="444"/>
        <end position="507"/>
    </location>
</feature>
<feature type="region of interest" description="Disordered" evidence="1">
    <location>
        <begin position="277"/>
        <end position="303"/>
    </location>
</feature>
<protein>
    <submittedName>
        <fullName evidence="3">Uncharacterized protein</fullName>
    </submittedName>
</protein>
<dbReference type="KEGG" id="hlr:HALLA_12060"/>
<dbReference type="GeneID" id="25145178"/>